<comment type="caution">
    <text evidence="1">The sequence shown here is derived from an EMBL/GenBank/DDBJ whole genome shotgun (WGS) entry which is preliminary data.</text>
</comment>
<proteinExistence type="predicted"/>
<dbReference type="EMBL" id="BSUM01000001">
    <property type="protein sequence ID" value="GMA30657.1"/>
    <property type="molecule type" value="Genomic_DNA"/>
</dbReference>
<reference evidence="1" key="2">
    <citation type="submission" date="2023-02" db="EMBL/GenBank/DDBJ databases">
        <authorList>
            <person name="Sun Q."/>
            <person name="Mori K."/>
        </authorList>
    </citation>
    <scope>NUCLEOTIDE SEQUENCE</scope>
    <source>
        <strain evidence="1">NBRC 112290</strain>
    </source>
</reference>
<accession>A0AA37UUA1</accession>
<name>A0AA37UUA1_9MICO</name>
<evidence type="ECO:0000313" key="1">
    <source>
        <dbReference type="EMBL" id="GMA30657.1"/>
    </source>
</evidence>
<organism evidence="1 2">
    <name type="scientific">Litorihabitans aurantiacus</name>
    <dbReference type="NCBI Taxonomy" id="1930061"/>
    <lineage>
        <taxon>Bacteria</taxon>
        <taxon>Bacillati</taxon>
        <taxon>Actinomycetota</taxon>
        <taxon>Actinomycetes</taxon>
        <taxon>Micrococcales</taxon>
        <taxon>Beutenbergiaceae</taxon>
        <taxon>Litorihabitans</taxon>
    </lineage>
</organism>
<dbReference type="AlphaFoldDB" id="A0AA37UUA1"/>
<protein>
    <submittedName>
        <fullName evidence="1">Uncharacterized protein</fullName>
    </submittedName>
</protein>
<dbReference type="InterPro" id="IPR054206">
    <property type="entry name" value="DUF6912"/>
</dbReference>
<dbReference type="Pfam" id="PF21853">
    <property type="entry name" value="DUF6912"/>
    <property type="match status" value="1"/>
</dbReference>
<gene>
    <name evidence="1" type="ORF">GCM10025875_06490</name>
</gene>
<dbReference type="Proteomes" id="UP001157161">
    <property type="component" value="Unassembled WGS sequence"/>
</dbReference>
<reference evidence="1" key="1">
    <citation type="journal article" date="2014" name="Int. J. Syst. Evol. Microbiol.">
        <title>Complete genome sequence of Corynebacterium casei LMG S-19264T (=DSM 44701T), isolated from a smear-ripened cheese.</title>
        <authorList>
            <consortium name="US DOE Joint Genome Institute (JGI-PGF)"/>
            <person name="Walter F."/>
            <person name="Albersmeier A."/>
            <person name="Kalinowski J."/>
            <person name="Ruckert C."/>
        </authorList>
    </citation>
    <scope>NUCLEOTIDE SEQUENCE</scope>
    <source>
        <strain evidence="1">NBRC 112290</strain>
    </source>
</reference>
<evidence type="ECO:0000313" key="2">
    <source>
        <dbReference type="Proteomes" id="UP001157161"/>
    </source>
</evidence>
<sequence>MTNRPGDETRVGEACCDTGPVRLYVPATLGDLARPELGPRPACAVTPALRAALPEEDEEGLELSAFLSATDLAVLRLADAPGEPRRRVVVALEVSDVAFAPVPADLADLAAVVGVVPAVPWACVVSLHLDEPEAADAVAAALADDDAFDALGEIDLLWFDPSERAHLVTGA</sequence>
<keyword evidence="2" id="KW-1185">Reference proteome</keyword>